<feature type="non-terminal residue" evidence="1">
    <location>
        <position position="123"/>
    </location>
</feature>
<dbReference type="AlphaFoldDB" id="A0AAU9X9R9"/>
<comment type="caution">
    <text evidence="1">The sequence shown here is derived from an EMBL/GenBank/DDBJ whole genome shotgun (WGS) entry which is preliminary data.</text>
</comment>
<evidence type="ECO:0000313" key="2">
    <source>
        <dbReference type="Proteomes" id="UP001159428"/>
    </source>
</evidence>
<gene>
    <name evidence="1" type="ORF">PMEA_00019412</name>
</gene>
<keyword evidence="2" id="KW-1185">Reference proteome</keyword>
<protein>
    <submittedName>
        <fullName evidence="1">Uncharacterized protein</fullName>
    </submittedName>
</protein>
<sequence>MADEEELVLWLLLIIILRRQRQYRNNIVRKRKRFCFRDICRLRAALGEYINFVRELRLGDREFCFRQIHTFKLRLFVHFGKITNANFSPFRYIRMTPERFEHLLSLVGPRITKTNTRMREAIS</sequence>
<organism evidence="1 2">
    <name type="scientific">Pocillopora meandrina</name>
    <dbReference type="NCBI Taxonomy" id="46732"/>
    <lineage>
        <taxon>Eukaryota</taxon>
        <taxon>Metazoa</taxon>
        <taxon>Cnidaria</taxon>
        <taxon>Anthozoa</taxon>
        <taxon>Hexacorallia</taxon>
        <taxon>Scleractinia</taxon>
        <taxon>Astrocoeniina</taxon>
        <taxon>Pocilloporidae</taxon>
        <taxon>Pocillopora</taxon>
    </lineage>
</organism>
<dbReference type="Proteomes" id="UP001159428">
    <property type="component" value="Unassembled WGS sequence"/>
</dbReference>
<accession>A0AAU9X9R9</accession>
<dbReference type="EMBL" id="CALNXJ010000034">
    <property type="protein sequence ID" value="CAH3140786.1"/>
    <property type="molecule type" value="Genomic_DNA"/>
</dbReference>
<evidence type="ECO:0000313" key="1">
    <source>
        <dbReference type="EMBL" id="CAH3140786.1"/>
    </source>
</evidence>
<name>A0AAU9X9R9_9CNID</name>
<proteinExistence type="predicted"/>
<reference evidence="1 2" key="1">
    <citation type="submission" date="2022-05" db="EMBL/GenBank/DDBJ databases">
        <authorList>
            <consortium name="Genoscope - CEA"/>
            <person name="William W."/>
        </authorList>
    </citation>
    <scope>NUCLEOTIDE SEQUENCE [LARGE SCALE GENOMIC DNA]</scope>
</reference>